<evidence type="ECO:0000256" key="6">
    <source>
        <dbReference type="ARBA" id="ARBA00023229"/>
    </source>
</evidence>
<feature type="binding site" evidence="7">
    <location>
        <position position="264"/>
    </location>
    <ligand>
        <name>[4Fe-4S] cluster</name>
        <dbReference type="ChEBI" id="CHEBI:49883"/>
    </ligand>
</feature>
<feature type="domain" description="IspG C-terminal" evidence="9">
    <location>
        <begin position="261"/>
        <end position="346"/>
    </location>
</feature>
<dbReference type="InterPro" id="IPR058578">
    <property type="entry name" value="IspG_TIM"/>
</dbReference>
<sequence>MSRRHTTEVRIGSKIIGGDHPIAIQSMTNTKTEDVEATVRQILALEEAGCDIVRSTVPTLEAAKALGEIKKYIHIPLVADIHFDYRMAIAAMENGADKIRINPGNIGSRERVRAVVDCARERNIPIRVGVNSGSLEKDILARYGGVTAEGLVESAMDKVHMIQEMQYDNLVISIKSSDVLMCIRAHELIANRTDLPLHVGITEAGTVKKGTIRSAVGLGAILSQGIGDTIRVSLTGDPVEEVEVAKEILSSLGLRRSGIHVVSCPTCGRTSIDLIGLANQVEELTAGYDLDLKVAVMGCVVNGPGEAKEADLGIAGGKGEGLLIMHGEVVKKLPEEELLPALKDALDHWEEQ</sequence>
<dbReference type="Pfam" id="PF26540">
    <property type="entry name" value="GcpE_C"/>
    <property type="match status" value="1"/>
</dbReference>
<dbReference type="HAMAP" id="MF_00159">
    <property type="entry name" value="IspG"/>
    <property type="match status" value="1"/>
</dbReference>
<organism evidence="10 11">
    <name type="scientific">Hominifimenecus microfluidus</name>
    <dbReference type="NCBI Taxonomy" id="2885348"/>
    <lineage>
        <taxon>Bacteria</taxon>
        <taxon>Bacillati</taxon>
        <taxon>Bacillota</taxon>
        <taxon>Clostridia</taxon>
        <taxon>Lachnospirales</taxon>
        <taxon>Lachnospiraceae</taxon>
        <taxon>Hominifimenecus</taxon>
    </lineage>
</organism>
<dbReference type="Proteomes" id="UP001198182">
    <property type="component" value="Unassembled WGS sequence"/>
</dbReference>
<dbReference type="PANTHER" id="PTHR30454:SF0">
    <property type="entry name" value="4-HYDROXY-3-METHYLBUT-2-EN-1-YL DIPHOSPHATE SYNTHASE (FERREDOXIN), CHLOROPLASTIC"/>
    <property type="match status" value="1"/>
</dbReference>
<dbReference type="SUPFAM" id="SSF56014">
    <property type="entry name" value="Nitrite and sulphite reductase 4Fe-4S domain-like"/>
    <property type="match status" value="1"/>
</dbReference>
<reference evidence="10" key="1">
    <citation type="submission" date="2021-10" db="EMBL/GenBank/DDBJ databases">
        <title>Anaerobic single-cell dispensing facilitates the cultivation of human gut bacteria.</title>
        <authorList>
            <person name="Afrizal A."/>
        </authorList>
    </citation>
    <scope>NUCLEOTIDE SEQUENCE</scope>
    <source>
        <strain evidence="10">CLA-AA-H215</strain>
    </source>
</reference>
<protein>
    <recommendedName>
        <fullName evidence="7">4-hydroxy-3-methylbut-2-en-1-yl diphosphate synthase (flavodoxin)</fullName>
        <ecNumber evidence="7">1.17.7.3</ecNumber>
    </recommendedName>
    <alternativeName>
        <fullName evidence="7">1-hydroxy-2-methyl-2-(E)-butenyl 4-diphosphate synthase</fullName>
    </alternativeName>
</protein>
<evidence type="ECO:0000313" key="11">
    <source>
        <dbReference type="Proteomes" id="UP001198182"/>
    </source>
</evidence>
<dbReference type="Gene3D" id="3.20.20.20">
    <property type="entry name" value="Dihydropteroate synthase-like"/>
    <property type="match status" value="1"/>
</dbReference>
<dbReference type="InterPro" id="IPR004588">
    <property type="entry name" value="IspG_bac-typ"/>
</dbReference>
<comment type="pathway">
    <text evidence="7">Isoprenoid biosynthesis; isopentenyl diphosphate biosynthesis via DXP pathway; isopentenyl diphosphate from 1-deoxy-D-xylulose 5-phosphate: step 5/6.</text>
</comment>
<feature type="binding site" evidence="7">
    <location>
        <position position="267"/>
    </location>
    <ligand>
        <name>[4Fe-4S] cluster</name>
        <dbReference type="ChEBI" id="CHEBI:49883"/>
    </ligand>
</feature>
<name>A0AAE3JFZ4_9FIRM</name>
<keyword evidence="4 7" id="KW-0408">Iron</keyword>
<evidence type="ECO:0000256" key="3">
    <source>
        <dbReference type="ARBA" id="ARBA00023002"/>
    </source>
</evidence>
<keyword evidence="6 7" id="KW-0414">Isoprene biosynthesis</keyword>
<dbReference type="AlphaFoldDB" id="A0AAE3JFZ4"/>
<comment type="catalytic activity">
    <reaction evidence="7">
        <text>(2E)-4-hydroxy-3-methylbut-2-enyl diphosphate + oxidized [flavodoxin] + H2O + 2 H(+) = 2-C-methyl-D-erythritol 2,4-cyclic diphosphate + reduced [flavodoxin]</text>
        <dbReference type="Rhea" id="RHEA:43604"/>
        <dbReference type="Rhea" id="RHEA-COMP:10622"/>
        <dbReference type="Rhea" id="RHEA-COMP:10623"/>
        <dbReference type="ChEBI" id="CHEBI:15377"/>
        <dbReference type="ChEBI" id="CHEBI:15378"/>
        <dbReference type="ChEBI" id="CHEBI:57618"/>
        <dbReference type="ChEBI" id="CHEBI:58210"/>
        <dbReference type="ChEBI" id="CHEBI:58483"/>
        <dbReference type="ChEBI" id="CHEBI:128753"/>
        <dbReference type="EC" id="1.17.7.3"/>
    </reaction>
</comment>
<proteinExistence type="inferred from homology"/>
<dbReference type="InterPro" id="IPR011005">
    <property type="entry name" value="Dihydropteroate_synth-like_sf"/>
</dbReference>
<dbReference type="GO" id="GO:0046429">
    <property type="term" value="F:4-hydroxy-3-methylbut-2-en-1-yl diphosphate synthase activity (ferredoxin)"/>
    <property type="evidence" value="ECO:0007669"/>
    <property type="project" value="UniProtKB-UniRule"/>
</dbReference>
<evidence type="ECO:0000313" key="10">
    <source>
        <dbReference type="EMBL" id="MCC2232719.1"/>
    </source>
</evidence>
<dbReference type="RefSeq" id="WP_308455106.1">
    <property type="nucleotide sequence ID" value="NZ_JAJEQR010000091.1"/>
</dbReference>
<dbReference type="SUPFAM" id="SSF51717">
    <property type="entry name" value="Dihydropteroate synthetase-like"/>
    <property type="match status" value="1"/>
</dbReference>
<evidence type="ECO:0000259" key="9">
    <source>
        <dbReference type="Pfam" id="PF26540"/>
    </source>
</evidence>
<comment type="cofactor">
    <cofactor evidence="7">
        <name>[4Fe-4S] cluster</name>
        <dbReference type="ChEBI" id="CHEBI:49883"/>
    </cofactor>
    <text evidence="7">Binds 1 [4Fe-4S] cluster.</text>
</comment>
<dbReference type="GO" id="GO:0141197">
    <property type="term" value="F:4-hydroxy-3-methylbut-2-enyl-diphosphate synthase activity (flavodoxin)"/>
    <property type="evidence" value="ECO:0007669"/>
    <property type="project" value="UniProtKB-EC"/>
</dbReference>
<feature type="binding site" evidence="7">
    <location>
        <position position="306"/>
    </location>
    <ligand>
        <name>[4Fe-4S] cluster</name>
        <dbReference type="ChEBI" id="CHEBI:49883"/>
    </ligand>
</feature>
<dbReference type="GO" id="GO:0019288">
    <property type="term" value="P:isopentenyl diphosphate biosynthetic process, methylerythritol 4-phosphate pathway"/>
    <property type="evidence" value="ECO:0007669"/>
    <property type="project" value="UniProtKB-UniRule"/>
</dbReference>
<dbReference type="GO" id="GO:0005506">
    <property type="term" value="F:iron ion binding"/>
    <property type="evidence" value="ECO:0007669"/>
    <property type="project" value="InterPro"/>
</dbReference>
<dbReference type="EMBL" id="JAJEQR010000091">
    <property type="protein sequence ID" value="MCC2232719.1"/>
    <property type="molecule type" value="Genomic_DNA"/>
</dbReference>
<dbReference type="InterPro" id="IPR045854">
    <property type="entry name" value="NO2/SO3_Rdtase_4Fe4S_sf"/>
</dbReference>
<evidence type="ECO:0000256" key="2">
    <source>
        <dbReference type="ARBA" id="ARBA00022723"/>
    </source>
</evidence>
<feature type="domain" description="IspG TIM-barrel" evidence="8">
    <location>
        <begin position="6"/>
        <end position="246"/>
    </location>
</feature>
<keyword evidence="5 7" id="KW-0411">Iron-sulfur</keyword>
<comment type="function">
    <text evidence="7">Converts 2C-methyl-D-erythritol 2,4-cyclodiphosphate (ME-2,4cPP) into 1-hydroxy-2-methyl-2-(E)-butenyl 4-diphosphate.</text>
</comment>
<evidence type="ECO:0000256" key="7">
    <source>
        <dbReference type="HAMAP-Rule" id="MF_00159"/>
    </source>
</evidence>
<evidence type="ECO:0000256" key="4">
    <source>
        <dbReference type="ARBA" id="ARBA00023004"/>
    </source>
</evidence>
<dbReference type="InterPro" id="IPR016425">
    <property type="entry name" value="IspG_bac"/>
</dbReference>
<dbReference type="EC" id="1.17.7.3" evidence="7"/>
<dbReference type="Pfam" id="PF04551">
    <property type="entry name" value="GcpE"/>
    <property type="match status" value="1"/>
</dbReference>
<keyword evidence="2 7" id="KW-0479">Metal-binding</keyword>
<keyword evidence="1 7" id="KW-0004">4Fe-4S</keyword>
<dbReference type="PANTHER" id="PTHR30454">
    <property type="entry name" value="4-HYDROXY-3-METHYLBUT-2-EN-1-YL DIPHOSPHATE SYNTHASE"/>
    <property type="match status" value="1"/>
</dbReference>
<gene>
    <name evidence="7 10" type="primary">ispG</name>
    <name evidence="10" type="synonym">gcpE</name>
    <name evidence="10" type="ORF">LKD81_17280</name>
</gene>
<comment type="similarity">
    <text evidence="7">Belongs to the IspG family.</text>
</comment>
<dbReference type="FunFam" id="3.20.20.20:FF:000001">
    <property type="entry name" value="4-hydroxy-3-methylbut-2-en-1-yl diphosphate synthase (flavodoxin)"/>
    <property type="match status" value="1"/>
</dbReference>
<dbReference type="InterPro" id="IPR058579">
    <property type="entry name" value="IspG_C"/>
</dbReference>
<evidence type="ECO:0000256" key="1">
    <source>
        <dbReference type="ARBA" id="ARBA00022485"/>
    </source>
</evidence>
<accession>A0AAE3JFZ4</accession>
<evidence type="ECO:0000256" key="5">
    <source>
        <dbReference type="ARBA" id="ARBA00023014"/>
    </source>
</evidence>
<dbReference type="GO" id="GO:0051539">
    <property type="term" value="F:4 iron, 4 sulfur cluster binding"/>
    <property type="evidence" value="ECO:0007669"/>
    <property type="project" value="UniProtKB-UniRule"/>
</dbReference>
<keyword evidence="11" id="KW-1185">Reference proteome</keyword>
<dbReference type="Gene3D" id="3.30.413.10">
    <property type="entry name" value="Sulfite Reductase Hemoprotein, domain 1"/>
    <property type="match status" value="1"/>
</dbReference>
<feature type="binding site" evidence="7">
    <location>
        <position position="299"/>
    </location>
    <ligand>
        <name>[4Fe-4S] cluster</name>
        <dbReference type="ChEBI" id="CHEBI:49883"/>
    </ligand>
</feature>
<dbReference type="NCBIfam" id="TIGR00612">
    <property type="entry name" value="ispG_gcpE"/>
    <property type="match status" value="1"/>
</dbReference>
<comment type="caution">
    <text evidence="10">The sequence shown here is derived from an EMBL/GenBank/DDBJ whole genome shotgun (WGS) entry which is preliminary data.</text>
</comment>
<keyword evidence="3 7" id="KW-0560">Oxidoreductase</keyword>
<dbReference type="GO" id="GO:0016114">
    <property type="term" value="P:terpenoid biosynthetic process"/>
    <property type="evidence" value="ECO:0007669"/>
    <property type="project" value="InterPro"/>
</dbReference>
<dbReference type="NCBIfam" id="NF001540">
    <property type="entry name" value="PRK00366.1"/>
    <property type="match status" value="1"/>
</dbReference>
<evidence type="ECO:0000259" key="8">
    <source>
        <dbReference type="Pfam" id="PF04551"/>
    </source>
</evidence>
<dbReference type="PIRSF" id="PIRSF004640">
    <property type="entry name" value="IspG"/>
    <property type="match status" value="1"/>
</dbReference>